<name>A0A0A0LXW7_CUCSA</name>
<sequence>MMTHPTMVVYAQMKRVEFQQVDMLITDHIHFDHIVSQTSRVHCDHSKMHILVSSPKSHNAFPSYNGDINEIPCDQDEMVGSFA</sequence>
<accession>A0A0A0LXW7</accession>
<dbReference type="EMBL" id="CM002922">
    <property type="protein sequence ID" value="KGN65889.1"/>
    <property type="molecule type" value="Genomic_DNA"/>
</dbReference>
<protein>
    <submittedName>
        <fullName evidence="1">Uncharacterized protein</fullName>
    </submittedName>
</protein>
<evidence type="ECO:0000313" key="1">
    <source>
        <dbReference type="EMBL" id="KGN65889.1"/>
    </source>
</evidence>
<reference evidence="1 2" key="2">
    <citation type="journal article" date="2009" name="PLoS ONE">
        <title>An integrated genetic and cytogenetic map of the cucumber genome.</title>
        <authorList>
            <person name="Ren Y."/>
            <person name="Zhang Z."/>
            <person name="Liu J."/>
            <person name="Staub J.E."/>
            <person name="Han Y."/>
            <person name="Cheng Z."/>
            <person name="Li X."/>
            <person name="Lu J."/>
            <person name="Miao H."/>
            <person name="Kang H."/>
            <person name="Xie B."/>
            <person name="Gu X."/>
            <person name="Wang X."/>
            <person name="Du Y."/>
            <person name="Jin W."/>
            <person name="Huang S."/>
        </authorList>
    </citation>
    <scope>NUCLEOTIDE SEQUENCE [LARGE SCALE GENOMIC DNA]</scope>
    <source>
        <strain evidence="2">cv. 9930</strain>
    </source>
</reference>
<organism evidence="1 2">
    <name type="scientific">Cucumis sativus</name>
    <name type="common">Cucumber</name>
    <dbReference type="NCBI Taxonomy" id="3659"/>
    <lineage>
        <taxon>Eukaryota</taxon>
        <taxon>Viridiplantae</taxon>
        <taxon>Streptophyta</taxon>
        <taxon>Embryophyta</taxon>
        <taxon>Tracheophyta</taxon>
        <taxon>Spermatophyta</taxon>
        <taxon>Magnoliopsida</taxon>
        <taxon>eudicotyledons</taxon>
        <taxon>Gunneridae</taxon>
        <taxon>Pentapetalae</taxon>
        <taxon>rosids</taxon>
        <taxon>fabids</taxon>
        <taxon>Cucurbitales</taxon>
        <taxon>Cucurbitaceae</taxon>
        <taxon>Benincaseae</taxon>
        <taxon>Cucumis</taxon>
    </lineage>
</organism>
<keyword evidence="2" id="KW-1185">Reference proteome</keyword>
<reference evidence="1 2" key="3">
    <citation type="journal article" date="2010" name="BMC Genomics">
        <title>Transcriptome sequencing and comparative analysis of cucumber flowers with different sex types.</title>
        <authorList>
            <person name="Guo S."/>
            <person name="Zheng Y."/>
            <person name="Joung J.G."/>
            <person name="Liu S."/>
            <person name="Zhang Z."/>
            <person name="Crasta O.R."/>
            <person name="Sobral B.W."/>
            <person name="Xu Y."/>
            <person name="Huang S."/>
            <person name="Fei Z."/>
        </authorList>
    </citation>
    <scope>NUCLEOTIDE SEQUENCE [LARGE SCALE GENOMIC DNA]</scope>
    <source>
        <strain evidence="2">cv. 9930</strain>
    </source>
</reference>
<dbReference type="Proteomes" id="UP000029981">
    <property type="component" value="Chromosome 1"/>
</dbReference>
<gene>
    <name evidence="1" type="ORF">Csa_1G537390</name>
</gene>
<dbReference type="Gramene" id="KGN65889">
    <property type="protein sequence ID" value="KGN65889"/>
    <property type="gene ID" value="Csa_1G537390"/>
</dbReference>
<proteinExistence type="predicted"/>
<reference evidence="1 2" key="4">
    <citation type="journal article" date="2011" name="BMC Genomics">
        <title>RNA-Seq improves annotation of protein-coding genes in the cucumber genome.</title>
        <authorList>
            <person name="Li Z."/>
            <person name="Zhang Z."/>
            <person name="Yan P."/>
            <person name="Huang S."/>
            <person name="Fei Z."/>
            <person name="Lin K."/>
        </authorList>
    </citation>
    <scope>NUCLEOTIDE SEQUENCE [LARGE SCALE GENOMIC DNA]</scope>
    <source>
        <strain evidence="2">cv. 9930</strain>
    </source>
</reference>
<reference evidence="1 2" key="1">
    <citation type="journal article" date="2009" name="Nat. Genet.">
        <title>The genome of the cucumber, Cucumis sativus L.</title>
        <authorList>
            <person name="Huang S."/>
            <person name="Li R."/>
            <person name="Zhang Z."/>
            <person name="Li L."/>
            <person name="Gu X."/>
            <person name="Fan W."/>
            <person name="Lucas W.J."/>
            <person name="Wang X."/>
            <person name="Xie B."/>
            <person name="Ni P."/>
            <person name="Ren Y."/>
            <person name="Zhu H."/>
            <person name="Li J."/>
            <person name="Lin K."/>
            <person name="Jin W."/>
            <person name="Fei Z."/>
            <person name="Li G."/>
            <person name="Staub J."/>
            <person name="Kilian A."/>
            <person name="van der Vossen E.A."/>
            <person name="Wu Y."/>
            <person name="Guo J."/>
            <person name="He J."/>
            <person name="Jia Z."/>
            <person name="Ren Y."/>
            <person name="Tian G."/>
            <person name="Lu Y."/>
            <person name="Ruan J."/>
            <person name="Qian W."/>
            <person name="Wang M."/>
            <person name="Huang Q."/>
            <person name="Li B."/>
            <person name="Xuan Z."/>
            <person name="Cao J."/>
            <person name="Asan"/>
            <person name="Wu Z."/>
            <person name="Zhang J."/>
            <person name="Cai Q."/>
            <person name="Bai Y."/>
            <person name="Zhao B."/>
            <person name="Han Y."/>
            <person name="Li Y."/>
            <person name="Li X."/>
            <person name="Wang S."/>
            <person name="Shi Q."/>
            <person name="Liu S."/>
            <person name="Cho W.K."/>
            <person name="Kim J.Y."/>
            <person name="Xu Y."/>
            <person name="Heller-Uszynska K."/>
            <person name="Miao H."/>
            <person name="Cheng Z."/>
            <person name="Zhang S."/>
            <person name="Wu J."/>
            <person name="Yang Y."/>
            <person name="Kang H."/>
            <person name="Li M."/>
            <person name="Liang H."/>
            <person name="Ren X."/>
            <person name="Shi Z."/>
            <person name="Wen M."/>
            <person name="Jian M."/>
            <person name="Yang H."/>
            <person name="Zhang G."/>
            <person name="Yang Z."/>
            <person name="Chen R."/>
            <person name="Liu S."/>
            <person name="Li J."/>
            <person name="Ma L."/>
            <person name="Liu H."/>
            <person name="Zhou Y."/>
            <person name="Zhao J."/>
            <person name="Fang X."/>
            <person name="Li G."/>
            <person name="Fang L."/>
            <person name="Li Y."/>
            <person name="Liu D."/>
            <person name="Zheng H."/>
            <person name="Zhang Y."/>
            <person name="Qin N."/>
            <person name="Li Z."/>
            <person name="Yang G."/>
            <person name="Yang S."/>
            <person name="Bolund L."/>
            <person name="Kristiansen K."/>
            <person name="Zheng H."/>
            <person name="Li S."/>
            <person name="Zhang X."/>
            <person name="Yang H."/>
            <person name="Wang J."/>
            <person name="Sun R."/>
            <person name="Zhang B."/>
            <person name="Jiang S."/>
            <person name="Wang J."/>
            <person name="Du Y."/>
            <person name="Li S."/>
        </authorList>
    </citation>
    <scope>NUCLEOTIDE SEQUENCE [LARGE SCALE GENOMIC DNA]</scope>
    <source>
        <strain evidence="2">cv. 9930</strain>
    </source>
</reference>
<evidence type="ECO:0000313" key="2">
    <source>
        <dbReference type="Proteomes" id="UP000029981"/>
    </source>
</evidence>
<dbReference type="AlphaFoldDB" id="A0A0A0LXW7"/>